<evidence type="ECO:0000313" key="9">
    <source>
        <dbReference type="Proteomes" id="UP000747542"/>
    </source>
</evidence>
<dbReference type="GO" id="GO:0030154">
    <property type="term" value="P:cell differentiation"/>
    <property type="evidence" value="ECO:0007669"/>
    <property type="project" value="TreeGrafter"/>
</dbReference>
<feature type="compositionally biased region" description="Pro residues" evidence="6">
    <location>
        <begin position="231"/>
        <end position="240"/>
    </location>
</feature>
<dbReference type="InterPro" id="IPR046328">
    <property type="entry name" value="ETS_fam"/>
</dbReference>
<dbReference type="InterPro" id="IPR000418">
    <property type="entry name" value="Ets_dom"/>
</dbReference>
<dbReference type="FunFam" id="1.10.10.10:FF:000343">
    <property type="entry name" value="Ets at 65A, isoform C"/>
    <property type="match status" value="1"/>
</dbReference>
<keyword evidence="9" id="KW-1185">Reference proteome</keyword>
<organism evidence="8 9">
    <name type="scientific">Homarus americanus</name>
    <name type="common">American lobster</name>
    <dbReference type="NCBI Taxonomy" id="6706"/>
    <lineage>
        <taxon>Eukaryota</taxon>
        <taxon>Metazoa</taxon>
        <taxon>Ecdysozoa</taxon>
        <taxon>Arthropoda</taxon>
        <taxon>Crustacea</taxon>
        <taxon>Multicrustacea</taxon>
        <taxon>Malacostraca</taxon>
        <taxon>Eumalacostraca</taxon>
        <taxon>Eucarida</taxon>
        <taxon>Decapoda</taxon>
        <taxon>Pleocyemata</taxon>
        <taxon>Astacidea</taxon>
        <taxon>Nephropoidea</taxon>
        <taxon>Nephropidae</taxon>
        <taxon>Homarus</taxon>
    </lineage>
</organism>
<evidence type="ECO:0000256" key="6">
    <source>
        <dbReference type="SAM" id="MobiDB-lite"/>
    </source>
</evidence>
<dbReference type="PRINTS" id="PR00454">
    <property type="entry name" value="ETSDOMAIN"/>
</dbReference>
<dbReference type="PANTHER" id="PTHR11849:SF304">
    <property type="entry name" value="DNA-BINDING PROTEIN D-ETS-3"/>
    <property type="match status" value="1"/>
</dbReference>
<feature type="region of interest" description="Disordered" evidence="6">
    <location>
        <begin position="217"/>
        <end position="253"/>
    </location>
</feature>
<gene>
    <name evidence="8" type="primary">ERG-L</name>
    <name evidence="8" type="ORF">Hamer_G008381</name>
</gene>
<comment type="similarity">
    <text evidence="2 5">Belongs to the ETS family.</text>
</comment>
<dbReference type="SMART" id="SM00413">
    <property type="entry name" value="ETS"/>
    <property type="match status" value="1"/>
</dbReference>
<accession>A0A8J5NCY6</accession>
<comment type="caution">
    <text evidence="8">The sequence shown here is derived from an EMBL/GenBank/DDBJ whole genome shotgun (WGS) entry which is preliminary data.</text>
</comment>
<dbReference type="InterPro" id="IPR036390">
    <property type="entry name" value="WH_DNA-bd_sf"/>
</dbReference>
<dbReference type="PROSITE" id="PS00345">
    <property type="entry name" value="ETS_DOMAIN_1"/>
    <property type="match status" value="1"/>
</dbReference>
<dbReference type="GO" id="GO:0043565">
    <property type="term" value="F:sequence-specific DNA binding"/>
    <property type="evidence" value="ECO:0007669"/>
    <property type="project" value="InterPro"/>
</dbReference>
<comment type="subcellular location">
    <subcellularLocation>
        <location evidence="1 5">Nucleus</location>
    </subcellularLocation>
</comment>
<reference evidence="8" key="1">
    <citation type="journal article" date="2021" name="Sci. Adv.">
        <title>The American lobster genome reveals insights on longevity, neural, and immune adaptations.</title>
        <authorList>
            <person name="Polinski J.M."/>
            <person name="Zimin A.V."/>
            <person name="Clark K.F."/>
            <person name="Kohn A.B."/>
            <person name="Sadowski N."/>
            <person name="Timp W."/>
            <person name="Ptitsyn A."/>
            <person name="Khanna P."/>
            <person name="Romanova D.Y."/>
            <person name="Williams P."/>
            <person name="Greenwood S.J."/>
            <person name="Moroz L.L."/>
            <person name="Walt D.R."/>
            <person name="Bodnar A.G."/>
        </authorList>
    </citation>
    <scope>NUCLEOTIDE SEQUENCE</scope>
    <source>
        <strain evidence="8">GMGI-L3</strain>
    </source>
</reference>
<dbReference type="PROSITE" id="PS00346">
    <property type="entry name" value="ETS_DOMAIN_2"/>
    <property type="match status" value="1"/>
</dbReference>
<evidence type="ECO:0000256" key="5">
    <source>
        <dbReference type="RuleBase" id="RU004019"/>
    </source>
</evidence>
<dbReference type="InterPro" id="IPR036388">
    <property type="entry name" value="WH-like_DNA-bd_sf"/>
</dbReference>
<dbReference type="PANTHER" id="PTHR11849">
    <property type="entry name" value="ETS"/>
    <property type="match status" value="1"/>
</dbReference>
<dbReference type="SUPFAM" id="SSF46785">
    <property type="entry name" value="Winged helix' DNA-binding domain"/>
    <property type="match status" value="1"/>
</dbReference>
<sequence length="253" mass="28823">MGACECVGVVKQVYWRHCGVWAWFNRGTDVIVECGRGVAGVVASPWAVWAQVGVRMPVWAASTEYLHLANSDPWPALFLPAAQGSGQIQLWQFLLELLSDPANSGIITWEGTAGEFKILEPDEVARRWGERKSKPNMNYDKLSRALRYYYDKNIMTKVHGKRYAYKFDFRGLDQVRQQQSAEAQRYPADLSFLTSYSQLLGGLPSRWAADVTLATRRRRSSPLRHTGQRCPQPPPSPPPHHSPRPPRWRRLHP</sequence>
<evidence type="ECO:0000313" key="8">
    <source>
        <dbReference type="EMBL" id="KAG7177715.1"/>
    </source>
</evidence>
<dbReference type="Proteomes" id="UP000747542">
    <property type="component" value="Unassembled WGS sequence"/>
</dbReference>
<dbReference type="Pfam" id="PF00178">
    <property type="entry name" value="Ets"/>
    <property type="match status" value="1"/>
</dbReference>
<dbReference type="Gene3D" id="1.10.10.10">
    <property type="entry name" value="Winged helix-like DNA-binding domain superfamily/Winged helix DNA-binding domain"/>
    <property type="match status" value="1"/>
</dbReference>
<dbReference type="GO" id="GO:0005634">
    <property type="term" value="C:nucleus"/>
    <property type="evidence" value="ECO:0007669"/>
    <property type="project" value="UniProtKB-SubCell"/>
</dbReference>
<evidence type="ECO:0000256" key="2">
    <source>
        <dbReference type="ARBA" id="ARBA00005562"/>
    </source>
</evidence>
<feature type="compositionally biased region" description="Basic residues" evidence="6">
    <location>
        <begin position="241"/>
        <end position="253"/>
    </location>
</feature>
<dbReference type="EMBL" id="JAHLQT010001931">
    <property type="protein sequence ID" value="KAG7177715.1"/>
    <property type="molecule type" value="Genomic_DNA"/>
</dbReference>
<dbReference type="AlphaFoldDB" id="A0A8J5NCY6"/>
<dbReference type="GO" id="GO:0000981">
    <property type="term" value="F:DNA-binding transcription factor activity, RNA polymerase II-specific"/>
    <property type="evidence" value="ECO:0007669"/>
    <property type="project" value="TreeGrafter"/>
</dbReference>
<evidence type="ECO:0000256" key="1">
    <source>
        <dbReference type="ARBA" id="ARBA00004123"/>
    </source>
</evidence>
<dbReference type="PROSITE" id="PS50061">
    <property type="entry name" value="ETS_DOMAIN_3"/>
    <property type="match status" value="1"/>
</dbReference>
<protein>
    <submittedName>
        <fullName evidence="8">Transcriptional regulator ERG-like</fullName>
    </submittedName>
</protein>
<feature type="domain" description="ETS" evidence="7">
    <location>
        <begin position="88"/>
        <end position="168"/>
    </location>
</feature>
<proteinExistence type="inferred from homology"/>
<evidence type="ECO:0000259" key="7">
    <source>
        <dbReference type="PROSITE" id="PS50061"/>
    </source>
</evidence>
<keyword evidence="4 5" id="KW-0539">Nucleus</keyword>
<evidence type="ECO:0000256" key="4">
    <source>
        <dbReference type="ARBA" id="ARBA00023242"/>
    </source>
</evidence>
<evidence type="ECO:0000256" key="3">
    <source>
        <dbReference type="ARBA" id="ARBA00023125"/>
    </source>
</evidence>
<keyword evidence="3 5" id="KW-0238">DNA-binding</keyword>
<name>A0A8J5NCY6_HOMAM</name>